<dbReference type="CDD" id="cd23821">
    <property type="entry name" value="RWD_IMPACT"/>
    <property type="match status" value="2"/>
</dbReference>
<dbReference type="InterPro" id="IPR023582">
    <property type="entry name" value="Impact"/>
</dbReference>
<comment type="similarity">
    <text evidence="2">Belongs to the IMPACT family.</text>
</comment>
<evidence type="ECO:0000256" key="4">
    <source>
        <dbReference type="ARBA" id="ARBA00022491"/>
    </source>
</evidence>
<dbReference type="InterPro" id="IPR006575">
    <property type="entry name" value="RWD_dom"/>
</dbReference>
<dbReference type="PROSITE" id="PS50908">
    <property type="entry name" value="RWD"/>
    <property type="match status" value="2"/>
</dbReference>
<evidence type="ECO:0000256" key="5">
    <source>
        <dbReference type="ARBA" id="ARBA00022845"/>
    </source>
</evidence>
<evidence type="ECO:0000256" key="1">
    <source>
        <dbReference type="ARBA" id="ARBA00004496"/>
    </source>
</evidence>
<keyword evidence="4" id="KW-0678">Repressor</keyword>
<dbReference type="GO" id="GO:0005737">
    <property type="term" value="C:cytoplasm"/>
    <property type="evidence" value="ECO:0007669"/>
    <property type="project" value="UniProtKB-SubCell"/>
</dbReference>
<keyword evidence="3" id="KW-0963">Cytoplasm</keyword>
<evidence type="ECO:0000313" key="8">
    <source>
        <dbReference type="EMBL" id="SOQ43808.1"/>
    </source>
</evidence>
<proteinExistence type="inferred from homology"/>
<dbReference type="Gene3D" id="3.10.110.10">
    <property type="entry name" value="Ubiquitin Conjugating Enzyme"/>
    <property type="match status" value="2"/>
</dbReference>
<evidence type="ECO:0000256" key="6">
    <source>
        <dbReference type="ARBA" id="ARBA00023016"/>
    </source>
</evidence>
<evidence type="ECO:0000259" key="7">
    <source>
        <dbReference type="PROSITE" id="PS50908"/>
    </source>
</evidence>
<dbReference type="InterPro" id="IPR020568">
    <property type="entry name" value="Ribosomal_Su5_D2-typ_SF"/>
</dbReference>
<dbReference type="SUPFAM" id="SSF54211">
    <property type="entry name" value="Ribosomal protein S5 domain 2-like"/>
    <property type="match status" value="2"/>
</dbReference>
<comment type="subcellular location">
    <subcellularLocation>
        <location evidence="1">Cytoplasm</location>
    </subcellularLocation>
</comment>
<dbReference type="InterPro" id="IPR001498">
    <property type="entry name" value="Impact_N"/>
</dbReference>
<dbReference type="Gene3D" id="3.30.230.30">
    <property type="entry name" value="Impact, N-terminal domain"/>
    <property type="match status" value="2"/>
</dbReference>
<accession>A0A2H1VSM6</accession>
<evidence type="ECO:0000256" key="3">
    <source>
        <dbReference type="ARBA" id="ARBA00022490"/>
    </source>
</evidence>
<dbReference type="PANTHER" id="PTHR16301">
    <property type="entry name" value="IMPACT-RELATED"/>
    <property type="match status" value="1"/>
</dbReference>
<feature type="domain" description="RWD" evidence="7">
    <location>
        <begin position="235"/>
        <end position="335"/>
    </location>
</feature>
<protein>
    <submittedName>
        <fullName evidence="8">SFRICE_010366</fullName>
    </submittedName>
</protein>
<sequence>MENINLLKQGEEREALASIYEKEFQADSSSGTGSSYCIKVTERNNEAVIHVTMPRDYPSESPPVYVLSAPWMDRKTKERLHRSLDQIYKKHKGEIIVFRWVEEIRNLLFSVEPRQERNKRTERKKVKSRPDEYTKAAECPDITHGEVITDRKSSFQGHAARVGSVDDVKAVLSKLKMHRKIVNAKHNMVAYRIEHRTAKGVEIVQGYDEDGEAHAGGRLLHLLQTNNCLNTAVGEEREALASIYEKEFEADSSSGTGSSYCIKITERNNEAVIHLTMPRDYPSESPPVYVLSAPWMDRKTKERLHRSLDQIYKKHKGEIIVFRWVEEIRNFLFSVEPRQERNKRTDRKKVKSRPDEYTKAAECPDITHGEVITDRKSSFQGHAARVGSVDDVKTVLSKLKMHRKIVNAKHNMVAYRIEHRTAKGVEIVQGYDEDGEAHAGGRLLHLLQTNNCLNTAVVVTRWFGGIQIGGDRFRHITNAAKQAIQQAGLLNKT</sequence>
<feature type="domain" description="RWD" evidence="7">
    <location>
        <begin position="11"/>
        <end position="111"/>
    </location>
</feature>
<keyword evidence="5" id="KW-0810">Translation regulation</keyword>
<dbReference type="SMART" id="SM00591">
    <property type="entry name" value="RWD"/>
    <property type="match status" value="2"/>
</dbReference>
<dbReference type="Pfam" id="PF05773">
    <property type="entry name" value="RWD"/>
    <property type="match status" value="2"/>
</dbReference>
<dbReference type="InterPro" id="IPR016135">
    <property type="entry name" value="UBQ-conjugating_enzyme/RWD"/>
</dbReference>
<dbReference type="AlphaFoldDB" id="A0A2H1VSM6"/>
<evidence type="ECO:0000256" key="2">
    <source>
        <dbReference type="ARBA" id="ARBA00007665"/>
    </source>
</evidence>
<dbReference type="GO" id="GO:0140469">
    <property type="term" value="P:GCN2-mediated signaling"/>
    <property type="evidence" value="ECO:0007669"/>
    <property type="project" value="TreeGrafter"/>
</dbReference>
<dbReference type="InterPro" id="IPR036956">
    <property type="entry name" value="Impact_N_sf"/>
</dbReference>
<organism evidence="8">
    <name type="scientific">Spodoptera frugiperda</name>
    <name type="common">Fall armyworm</name>
    <dbReference type="NCBI Taxonomy" id="7108"/>
    <lineage>
        <taxon>Eukaryota</taxon>
        <taxon>Metazoa</taxon>
        <taxon>Ecdysozoa</taxon>
        <taxon>Arthropoda</taxon>
        <taxon>Hexapoda</taxon>
        <taxon>Insecta</taxon>
        <taxon>Pterygota</taxon>
        <taxon>Neoptera</taxon>
        <taxon>Endopterygota</taxon>
        <taxon>Lepidoptera</taxon>
        <taxon>Glossata</taxon>
        <taxon>Ditrysia</taxon>
        <taxon>Noctuoidea</taxon>
        <taxon>Noctuidae</taxon>
        <taxon>Amphipyrinae</taxon>
        <taxon>Spodoptera</taxon>
    </lineage>
</organism>
<reference evidence="8" key="1">
    <citation type="submission" date="2016-07" db="EMBL/GenBank/DDBJ databases">
        <authorList>
            <person name="Bretaudeau A."/>
        </authorList>
    </citation>
    <scope>NUCLEOTIDE SEQUENCE</scope>
    <source>
        <strain evidence="8">Rice</strain>
        <tissue evidence="8">Whole body</tissue>
    </source>
</reference>
<keyword evidence="6" id="KW-0346">Stress response</keyword>
<dbReference type="EMBL" id="ODYU01004197">
    <property type="protein sequence ID" value="SOQ43808.1"/>
    <property type="molecule type" value="Genomic_DNA"/>
</dbReference>
<dbReference type="Pfam" id="PF01205">
    <property type="entry name" value="Impact_N"/>
    <property type="match status" value="2"/>
</dbReference>
<dbReference type="GO" id="GO:0006446">
    <property type="term" value="P:regulation of translational initiation"/>
    <property type="evidence" value="ECO:0007669"/>
    <property type="project" value="TreeGrafter"/>
</dbReference>
<gene>
    <name evidence="8" type="ORF">SFRICE_010366</name>
</gene>
<dbReference type="SUPFAM" id="SSF54495">
    <property type="entry name" value="UBC-like"/>
    <property type="match status" value="2"/>
</dbReference>
<dbReference type="PANTHER" id="PTHR16301:SF25">
    <property type="entry name" value="PROTEIN IMPACT"/>
    <property type="match status" value="1"/>
</dbReference>
<name>A0A2H1VSM6_SPOFR</name>